<evidence type="ECO:0000256" key="2">
    <source>
        <dbReference type="SAM" id="Phobius"/>
    </source>
</evidence>
<proteinExistence type="predicted"/>
<feature type="transmembrane region" description="Helical" evidence="2">
    <location>
        <begin position="105"/>
        <end position="123"/>
    </location>
</feature>
<feature type="transmembrane region" description="Helical" evidence="2">
    <location>
        <begin position="130"/>
        <end position="149"/>
    </location>
</feature>
<evidence type="ECO:0000313" key="4">
    <source>
        <dbReference type="Proteomes" id="UP000466307"/>
    </source>
</evidence>
<dbReference type="Proteomes" id="UP000466307">
    <property type="component" value="Unassembled WGS sequence"/>
</dbReference>
<keyword evidence="2" id="KW-0472">Membrane</keyword>
<feature type="transmembrane region" description="Helical" evidence="2">
    <location>
        <begin position="46"/>
        <end position="70"/>
    </location>
</feature>
<evidence type="ECO:0000256" key="1">
    <source>
        <dbReference type="SAM" id="MobiDB-lite"/>
    </source>
</evidence>
<dbReference type="Pfam" id="PF17270">
    <property type="entry name" value="DUF5336"/>
    <property type="match status" value="1"/>
</dbReference>
<accession>A0A7K3LK82</accession>
<dbReference type="AlphaFoldDB" id="A0A7K3LK82"/>
<feature type="transmembrane region" description="Helical" evidence="2">
    <location>
        <begin position="161"/>
        <end position="183"/>
    </location>
</feature>
<dbReference type="InterPro" id="IPR035166">
    <property type="entry name" value="DUF5336"/>
</dbReference>
<keyword evidence="2" id="KW-1133">Transmembrane helix</keyword>
<dbReference type="EMBL" id="JAADZU010000007">
    <property type="protein sequence ID" value="NDK88669.1"/>
    <property type="molecule type" value="Genomic_DNA"/>
</dbReference>
<protein>
    <submittedName>
        <fullName evidence="3">34 kDa antigenic family protein</fullName>
    </submittedName>
</protein>
<sequence>MPQAGPPQGVPPQGLPPQGVPQPGTMGWGAPQPPARQFDARTQLPSLLLIAATVAGVITYFMGFVSWVGINNVSDRELERWGDDYAAGNNGIPGFLSYEIVLNPGKFLIILGAVAVATGLALVPRFRRAVPFLAVIAAGAWLALFAAALTVTTAPVLNMGAGAIVALIFGFLQVALLIGAAVLDGLARRP</sequence>
<evidence type="ECO:0000313" key="3">
    <source>
        <dbReference type="EMBL" id="NDK88669.1"/>
    </source>
</evidence>
<feature type="region of interest" description="Disordered" evidence="1">
    <location>
        <begin position="1"/>
        <end position="35"/>
    </location>
</feature>
<comment type="caution">
    <text evidence="3">The sequence shown here is derived from an EMBL/GenBank/DDBJ whole genome shotgun (WGS) entry which is preliminary data.</text>
</comment>
<organism evidence="3 4">
    <name type="scientific">Gordonia desulfuricans</name>
    <dbReference type="NCBI Taxonomy" id="89051"/>
    <lineage>
        <taxon>Bacteria</taxon>
        <taxon>Bacillati</taxon>
        <taxon>Actinomycetota</taxon>
        <taxon>Actinomycetes</taxon>
        <taxon>Mycobacteriales</taxon>
        <taxon>Gordoniaceae</taxon>
        <taxon>Gordonia</taxon>
    </lineage>
</organism>
<keyword evidence="2" id="KW-0812">Transmembrane</keyword>
<feature type="compositionally biased region" description="Pro residues" evidence="1">
    <location>
        <begin position="1"/>
        <end position="20"/>
    </location>
</feature>
<gene>
    <name evidence="3" type="ORF">GYA93_03585</name>
</gene>
<keyword evidence="4" id="KW-1185">Reference proteome</keyword>
<name>A0A7K3LK82_9ACTN</name>
<reference evidence="3 4" key="1">
    <citation type="submission" date="2020-01" db="EMBL/GenBank/DDBJ databases">
        <title>Investigation of new actinobacteria for the biodesulphurisation of diesel fuel.</title>
        <authorList>
            <person name="Athi Narayanan S.M."/>
        </authorList>
    </citation>
    <scope>NUCLEOTIDE SEQUENCE [LARGE SCALE GENOMIC DNA]</scope>
    <source>
        <strain evidence="3 4">213E</strain>
    </source>
</reference>